<keyword evidence="1" id="KW-0812">Transmembrane</keyword>
<feature type="transmembrane region" description="Helical" evidence="1">
    <location>
        <begin position="106"/>
        <end position="124"/>
    </location>
</feature>
<gene>
    <name evidence="3" type="ORF">F3087_36765</name>
</gene>
<name>A0A5N0E569_9NOCA</name>
<keyword evidence="1" id="KW-1133">Transmembrane helix</keyword>
<evidence type="ECO:0000313" key="4">
    <source>
        <dbReference type="Proteomes" id="UP000323876"/>
    </source>
</evidence>
<dbReference type="EMBL" id="VXLC01000025">
    <property type="protein sequence ID" value="KAA8883820.1"/>
    <property type="molecule type" value="Genomic_DNA"/>
</dbReference>
<feature type="transmembrane region" description="Helical" evidence="1">
    <location>
        <begin position="77"/>
        <end position="99"/>
    </location>
</feature>
<proteinExistence type="predicted"/>
<dbReference type="RefSeq" id="WP_150406748.1">
    <property type="nucleotide sequence ID" value="NZ_VXLC01000025.1"/>
</dbReference>
<evidence type="ECO:0000259" key="2">
    <source>
        <dbReference type="Pfam" id="PF18566"/>
    </source>
</evidence>
<organism evidence="3 4">
    <name type="scientific">Nocardia colli</name>
    <dbReference type="NCBI Taxonomy" id="2545717"/>
    <lineage>
        <taxon>Bacteria</taxon>
        <taxon>Bacillati</taxon>
        <taxon>Actinomycetota</taxon>
        <taxon>Actinomycetes</taxon>
        <taxon>Mycobacteriales</taxon>
        <taxon>Nocardiaceae</taxon>
        <taxon>Nocardia</taxon>
    </lineage>
</organism>
<feature type="transmembrane region" description="Helical" evidence="1">
    <location>
        <begin position="23"/>
        <end position="41"/>
    </location>
</feature>
<dbReference type="InterPro" id="IPR041411">
    <property type="entry name" value="Ldi"/>
</dbReference>
<reference evidence="3 4" key="1">
    <citation type="submission" date="2019-09" db="EMBL/GenBank/DDBJ databases">
        <authorList>
            <person name="Wang X."/>
        </authorList>
    </citation>
    <scope>NUCLEOTIDE SEQUENCE [LARGE SCALE GENOMIC DNA]</scope>
    <source>
        <strain evidence="3 4">CICC 11023</strain>
    </source>
</reference>
<evidence type="ECO:0000256" key="1">
    <source>
        <dbReference type="SAM" id="Phobius"/>
    </source>
</evidence>
<keyword evidence="4" id="KW-1185">Reference proteome</keyword>
<sequence length="728" mass="79025">MTLDISTTPSAARRVRGPITSRAWRRTLAVSLSGWVVLAVGPSLLELSAPWRAFAAGLAVPGAGLLYAMPAPHHHHVGGAGFTAVHVVVLAMVIVALGWALRDRRVVASVVVVAAVAAVGWTTLSAPVALVAAAHIAGFLLVAAATGWAFMFRAIARSDHVTVPAIVVGAATAGALLTNSHGAQSFPLAWVSWAAPALAIGVTLGIVLREQLRHRSAQRVGQERERYLEQRRATLHCPILTAPIPLRRQALPLVSEASPDQLRLHRHLTRLALQPVDSWTGFDREGPGPLQQYRYQLNAVGWGLSMFGYAHTPAYWGAPHQAQLNLFTRMQDAQVWGYWYQQNLLGNWDFRHRRADPIDVPQNIMFTGYLNLQLAMFRQATGDARFDQPRSLRFQRSPEQIYTYDHPAINDIVLRNFGTDLCLWACEPVPVGRGRRNGLVFPYCNAVATAGVAVLDALNGTRHAVDIAARLRDRLDTEFTAGDGDIIAFLVSGLGLSARAFRGPASTAAIAGFVSPLLPDLAWRAWEILRDEWLDSGRYLVPASAGKESPTAGDWGSGAPTNAEPLAAALLLAQECGETEWWDTLWTEATRQLQFSPDQPQPGVWAFERASVHANGMLGLGGLGRAHALTDMMTVPRPQQWARGPRIRAVPYPAVLVAKAVTDGAGLDAVLRAGLQPQRCTVRLDQLAPHRDYQLLGAVEASVRADEYGRADLTVDVGERTVLTVRPS</sequence>
<dbReference type="Proteomes" id="UP000323876">
    <property type="component" value="Unassembled WGS sequence"/>
</dbReference>
<dbReference type="Pfam" id="PF18566">
    <property type="entry name" value="Ldi"/>
    <property type="match status" value="1"/>
</dbReference>
<evidence type="ECO:0000313" key="3">
    <source>
        <dbReference type="EMBL" id="KAA8883820.1"/>
    </source>
</evidence>
<dbReference type="AlphaFoldDB" id="A0A5N0E569"/>
<feature type="domain" description="Linalool dehydratase/isomerase" evidence="2">
    <location>
        <begin position="294"/>
        <end position="596"/>
    </location>
</feature>
<protein>
    <recommendedName>
        <fullName evidence="2">Linalool dehydratase/isomerase domain-containing protein</fullName>
    </recommendedName>
</protein>
<feature type="transmembrane region" description="Helical" evidence="1">
    <location>
        <begin position="188"/>
        <end position="208"/>
    </location>
</feature>
<keyword evidence="1" id="KW-0472">Membrane</keyword>
<accession>A0A5N0E569</accession>
<dbReference type="OrthoDB" id="3561361at2"/>
<feature type="transmembrane region" description="Helical" evidence="1">
    <location>
        <begin position="130"/>
        <end position="151"/>
    </location>
</feature>
<comment type="caution">
    <text evidence="3">The sequence shown here is derived from an EMBL/GenBank/DDBJ whole genome shotgun (WGS) entry which is preliminary data.</text>
</comment>